<dbReference type="STRING" id="633149.Bresu_0284"/>
<dbReference type="RefSeq" id="WP_013267703.1">
    <property type="nucleotide sequence ID" value="NC_014375.1"/>
</dbReference>
<dbReference type="KEGG" id="bsb:Bresu_0284"/>
<dbReference type="Proteomes" id="UP000002696">
    <property type="component" value="Chromosome"/>
</dbReference>
<dbReference type="BioCyc" id="BSUB633149:G1GM8-283-MONOMER"/>
<accession>D9QJ74</accession>
<evidence type="ECO:0000256" key="1">
    <source>
        <dbReference type="SAM" id="SignalP"/>
    </source>
</evidence>
<dbReference type="PROSITE" id="PS51257">
    <property type="entry name" value="PROKAR_LIPOPROTEIN"/>
    <property type="match status" value="1"/>
</dbReference>
<name>D9QJ74_BRESC</name>
<keyword evidence="1" id="KW-0732">Signal</keyword>
<dbReference type="OrthoDB" id="8611435at2"/>
<feature type="signal peptide" evidence="1">
    <location>
        <begin position="1"/>
        <end position="21"/>
    </location>
</feature>
<gene>
    <name evidence="2" type="ordered locus">Bresu_0284</name>
</gene>
<dbReference type="InParanoid" id="D9QJ74"/>
<keyword evidence="3" id="KW-1185">Reference proteome</keyword>
<evidence type="ECO:0008006" key="4">
    <source>
        <dbReference type="Google" id="ProtNLM"/>
    </source>
</evidence>
<evidence type="ECO:0000313" key="3">
    <source>
        <dbReference type="Proteomes" id="UP000002696"/>
    </source>
</evidence>
<proteinExistence type="predicted"/>
<protein>
    <recommendedName>
        <fullName evidence="4">Lipoprotein</fullName>
    </recommendedName>
</protein>
<dbReference type="AlphaFoldDB" id="D9QJ74"/>
<evidence type="ECO:0000313" key="2">
    <source>
        <dbReference type="EMBL" id="ADK99598.1"/>
    </source>
</evidence>
<feature type="chain" id="PRO_5003126846" description="Lipoprotein" evidence="1">
    <location>
        <begin position="22"/>
        <end position="188"/>
    </location>
</feature>
<dbReference type="HOGENOM" id="CLU_1438557_0_0_5"/>
<sequence>MKPIVAALLFLLAACKPAPEAAPEASAPALASPAAGSAGTPTATPGAPTRYVWFGNHVPRAEILSIEGVDTASATLTGRTTAQDNYDYCIGYAGPDDTEVLARCAAEKVEQPVETMTADCLARTVSDGSSARWVRDEPGEGGKIAPVWQDVASGEIRDYSGAGGGYVLTAAFRLMCPAASVDIQPDPR</sequence>
<reference evidence="3" key="1">
    <citation type="journal article" date="2011" name="J. Bacteriol.">
        <title>Genome sequences of eight morphologically diverse alphaproteobacteria.</title>
        <authorList>
            <consortium name="US DOE Joint Genome Institute"/>
            <person name="Brown P.J."/>
            <person name="Kysela D.T."/>
            <person name="Buechlein A."/>
            <person name="Hemmerich C."/>
            <person name="Brun Y.V."/>
        </authorList>
    </citation>
    <scope>NUCLEOTIDE SEQUENCE [LARGE SCALE GENOMIC DNA]</scope>
    <source>
        <strain evidence="3">ATCC 15264 / DSM 4735 / LMG 14903 / NBRC 16000 / CB 81</strain>
    </source>
</reference>
<dbReference type="EMBL" id="CP002102">
    <property type="protein sequence ID" value="ADK99598.1"/>
    <property type="molecule type" value="Genomic_DNA"/>
</dbReference>
<organism evidence="2 3">
    <name type="scientific">Brevundimonas subvibrioides (strain ATCC 15264 / DSM 4735 / LMG 14903 / NBRC 16000 / CB 81)</name>
    <name type="common">Caulobacter subvibrioides</name>
    <dbReference type="NCBI Taxonomy" id="633149"/>
    <lineage>
        <taxon>Bacteria</taxon>
        <taxon>Pseudomonadati</taxon>
        <taxon>Pseudomonadota</taxon>
        <taxon>Alphaproteobacteria</taxon>
        <taxon>Caulobacterales</taxon>
        <taxon>Caulobacteraceae</taxon>
        <taxon>Brevundimonas</taxon>
    </lineage>
</organism>